<feature type="region of interest" description="Disordered" evidence="1">
    <location>
        <begin position="81"/>
        <end position="196"/>
    </location>
</feature>
<feature type="compositionally biased region" description="Low complexity" evidence="1">
    <location>
        <begin position="1045"/>
        <end position="1058"/>
    </location>
</feature>
<feature type="compositionally biased region" description="Basic and acidic residues" evidence="1">
    <location>
        <begin position="239"/>
        <end position="252"/>
    </location>
</feature>
<feature type="compositionally biased region" description="Basic and acidic residues" evidence="1">
    <location>
        <begin position="132"/>
        <end position="144"/>
    </location>
</feature>
<dbReference type="Proteomes" id="UP000828390">
    <property type="component" value="Unassembled WGS sequence"/>
</dbReference>
<feature type="compositionally biased region" description="Basic and acidic residues" evidence="1">
    <location>
        <begin position="1195"/>
        <end position="1226"/>
    </location>
</feature>
<feature type="compositionally biased region" description="Polar residues" evidence="1">
    <location>
        <begin position="593"/>
        <end position="603"/>
    </location>
</feature>
<evidence type="ECO:0008006" key="4">
    <source>
        <dbReference type="Google" id="ProtNLM"/>
    </source>
</evidence>
<feature type="compositionally biased region" description="Polar residues" evidence="1">
    <location>
        <begin position="1067"/>
        <end position="1080"/>
    </location>
</feature>
<evidence type="ECO:0000313" key="3">
    <source>
        <dbReference type="Proteomes" id="UP000828390"/>
    </source>
</evidence>
<evidence type="ECO:0000256" key="1">
    <source>
        <dbReference type="SAM" id="MobiDB-lite"/>
    </source>
</evidence>
<gene>
    <name evidence="2" type="ORF">DPMN_090656</name>
</gene>
<dbReference type="EMBL" id="JAIWYP010000003">
    <property type="protein sequence ID" value="KAH3848297.1"/>
    <property type="molecule type" value="Genomic_DNA"/>
</dbReference>
<feature type="compositionally biased region" description="Low complexity" evidence="1">
    <location>
        <begin position="1271"/>
        <end position="1281"/>
    </location>
</feature>
<accession>A0A9D4QZ93</accession>
<feature type="compositionally biased region" description="Acidic residues" evidence="1">
    <location>
        <begin position="662"/>
        <end position="672"/>
    </location>
</feature>
<comment type="caution">
    <text evidence="2">The sequence shown here is derived from an EMBL/GenBank/DDBJ whole genome shotgun (WGS) entry which is preliminary data.</text>
</comment>
<feature type="region of interest" description="Disordered" evidence="1">
    <location>
        <begin position="563"/>
        <end position="619"/>
    </location>
</feature>
<feature type="compositionally biased region" description="Basic and acidic residues" evidence="1">
    <location>
        <begin position="1282"/>
        <end position="1301"/>
    </location>
</feature>
<feature type="region of interest" description="Disordered" evidence="1">
    <location>
        <begin position="996"/>
        <end position="1386"/>
    </location>
</feature>
<name>A0A9D4QZ93_DREPO</name>
<feature type="region of interest" description="Disordered" evidence="1">
    <location>
        <begin position="957"/>
        <end position="981"/>
    </location>
</feature>
<feature type="compositionally biased region" description="Basic and acidic residues" evidence="1">
    <location>
        <begin position="153"/>
        <end position="165"/>
    </location>
</feature>
<feature type="region of interest" description="Disordered" evidence="1">
    <location>
        <begin position="645"/>
        <end position="762"/>
    </location>
</feature>
<feature type="compositionally biased region" description="Acidic residues" evidence="1">
    <location>
        <begin position="570"/>
        <end position="579"/>
    </location>
</feature>
<feature type="compositionally biased region" description="Basic and acidic residues" evidence="1">
    <location>
        <begin position="308"/>
        <end position="320"/>
    </location>
</feature>
<proteinExistence type="predicted"/>
<feature type="compositionally biased region" description="Basic and acidic residues" evidence="1">
    <location>
        <begin position="1233"/>
        <end position="1247"/>
    </location>
</feature>
<protein>
    <recommendedName>
        <fullName evidence="4">CEP170 C-terminal domain-containing protein</fullName>
    </recommendedName>
</protein>
<feature type="compositionally biased region" description="Basic and acidic residues" evidence="1">
    <location>
        <begin position="288"/>
        <end position="298"/>
    </location>
</feature>
<feature type="compositionally biased region" description="Polar residues" evidence="1">
    <location>
        <begin position="687"/>
        <end position="698"/>
    </location>
</feature>
<feature type="compositionally biased region" description="Low complexity" evidence="1">
    <location>
        <begin position="181"/>
        <end position="192"/>
    </location>
</feature>
<feature type="compositionally biased region" description="Basic and acidic residues" evidence="1">
    <location>
        <begin position="967"/>
        <end position="981"/>
    </location>
</feature>
<keyword evidence="3" id="KW-1185">Reference proteome</keyword>
<feature type="compositionally biased region" description="Basic and acidic residues" evidence="1">
    <location>
        <begin position="607"/>
        <end position="619"/>
    </location>
</feature>
<organism evidence="2 3">
    <name type="scientific">Dreissena polymorpha</name>
    <name type="common">Zebra mussel</name>
    <name type="synonym">Mytilus polymorpha</name>
    <dbReference type="NCBI Taxonomy" id="45954"/>
    <lineage>
        <taxon>Eukaryota</taxon>
        <taxon>Metazoa</taxon>
        <taxon>Spiralia</taxon>
        <taxon>Lophotrochozoa</taxon>
        <taxon>Mollusca</taxon>
        <taxon>Bivalvia</taxon>
        <taxon>Autobranchia</taxon>
        <taxon>Heteroconchia</taxon>
        <taxon>Euheterodonta</taxon>
        <taxon>Imparidentia</taxon>
        <taxon>Neoheterodontei</taxon>
        <taxon>Myida</taxon>
        <taxon>Dreissenoidea</taxon>
        <taxon>Dreissenidae</taxon>
        <taxon>Dreissena</taxon>
    </lineage>
</organism>
<feature type="compositionally biased region" description="Polar residues" evidence="1">
    <location>
        <begin position="996"/>
        <end position="1014"/>
    </location>
</feature>
<feature type="compositionally biased region" description="Basic and acidic residues" evidence="1">
    <location>
        <begin position="331"/>
        <end position="343"/>
    </location>
</feature>
<feature type="compositionally biased region" description="Polar residues" evidence="1">
    <location>
        <begin position="166"/>
        <end position="180"/>
    </location>
</feature>
<feature type="compositionally biased region" description="Polar residues" evidence="1">
    <location>
        <begin position="1330"/>
        <end position="1340"/>
    </location>
</feature>
<evidence type="ECO:0000313" key="2">
    <source>
        <dbReference type="EMBL" id="KAH3848297.1"/>
    </source>
</evidence>
<feature type="compositionally biased region" description="Basic and acidic residues" evidence="1">
    <location>
        <begin position="1557"/>
        <end position="1567"/>
    </location>
</feature>
<feature type="compositionally biased region" description="Low complexity" evidence="1">
    <location>
        <begin position="1096"/>
        <end position="1117"/>
    </location>
</feature>
<reference evidence="2" key="2">
    <citation type="submission" date="2020-11" db="EMBL/GenBank/DDBJ databases">
        <authorList>
            <person name="McCartney M.A."/>
            <person name="Auch B."/>
            <person name="Kono T."/>
            <person name="Mallez S."/>
            <person name="Becker A."/>
            <person name="Gohl D.M."/>
            <person name="Silverstein K.A.T."/>
            <person name="Koren S."/>
            <person name="Bechman K.B."/>
            <person name="Herman A."/>
            <person name="Abrahante J.E."/>
            <person name="Garbe J."/>
        </authorList>
    </citation>
    <scope>NUCLEOTIDE SEQUENCE</scope>
    <source>
        <strain evidence="2">Duluth1</strain>
        <tissue evidence="2">Whole animal</tissue>
    </source>
</reference>
<feature type="region of interest" description="Disordered" evidence="1">
    <location>
        <begin position="223"/>
        <end position="345"/>
    </location>
</feature>
<feature type="region of interest" description="Disordered" evidence="1">
    <location>
        <begin position="1549"/>
        <end position="1584"/>
    </location>
</feature>
<feature type="compositionally biased region" description="Polar residues" evidence="1">
    <location>
        <begin position="1145"/>
        <end position="1158"/>
    </location>
</feature>
<sequence length="1584" mass="174110">MTLGLVFAGCIVEQRIEHTCGEHNTELDSAHRDLDRSYSESSIASFSLGCNTWPKKRHKGTTSKKTVTEIFAAMDEERSHVDGLIDHPPPSRVLRGTGAPMNRLPDELSTVKQGTPLYGQPKWWGEEDSDLNLERQRPRGDHMADPQPQQQPHRADVSAERRRSDVSLQSSDAKSHVISSNVPNTNTTPVVPYSDPNKTCTTPEGVTNMAFTVDFGDDSKSSLEGRSLGDFMPPKLRKSFRERQEKSHEKLAMIKPSNDNVNPVQERHEKGQEKQVGSKPSSNTVTPEKVKSAEEKLAVIKPSSDNVTPRERLEKGHEKLAMSNLSSENVTQEKVRSAGEKSRPVKTAADKIMMSVGGRAVSEGRDISLTKQHAIDELWASPSDALVSKRQRTMSKSSSSNSVDDENTEQSYSSATKSSSVKRRVLTSISLTKPKSVIRARKAVSQEVLGPPTQATNSNMAFLIDKMFQNNSTGSVDSLKTKDTNRSGLTEYDMYSESVKYDTDQSKLSMSMDFSNIGSKPSSKPSDKPVIKKVRSKEIIPSTILKKSSIEELPVQVEEDKASEAGTYTIEDETDATEETEARKNIDKVFGVDQNSGTASAGDNLSDDIKEQLRQTDKQGELTLSLKNLNLELEEIERLERLRAQPKMANSLEAELGSTVTDNDEEMDDEENPSVPHNAPDWVSQWAALTNQKAQNKSGDMELSSPGSSISDVSEGKSGRVANGLSRKRPGTGRRLPTIPPNAPSPTMSDRSATKDSPRTSICDLKINGTTATLQSPQQQKAVKISSHVSARYQDTDSESVSLTKYGSDLDSARDLSVRGKGSSNTSVASLDTDVLLRDTETVMHAMEERQKNPHKNLKKSSKEENSYDQNSFLRDCKRYADDSSYLQTVGSLGDNCGDEDSAIFDESADLESDTSSVVALVNGDEDFVKPSLYKSPRDVLGKGKFKLTESLPSKPLVNMNGASKTKTSEGVKERKKSVDEGKYVISDIMSDLVDTSRTNDSFDSESSQFSRQGSKGKGQMSMTRPNRAFALRRAMADGDEPLDTARSTSSTTSIASSGFKTPRGGSLSNLHKSGGSTPQKPKRPMSGVFSDRNQPDSSKSQAADSSRSQAPDSSRSNASLGTQIVKKSRENLNRSDGGRHSLRVSRSLSIPVQQQNVHAPAASAAPKQRRSDGSSASSSSLHHSKSLRVTGVSARERSSSISKSDHNSPKAAERNAWKRRKDYDPRQAVLEAKSKPRSESKRRSEGVETFNKARGVTRSASFNNGKDLKLSSYKSDSVSSTEEHSRRSSEASDVFEDRRGFVPYSGRSLLSGKISTSSADEEEVDRSAHSSSAQSNLVKQRTKTRKSSPCARPPMSAFTPPPRMPIPLSVYKPQSRSRSSTRASRAKIVLKTPSPTPPTSAMLAQQRRSVDSLQLYQSALGVKVPRCDSTQRAHESYDSLIVSSIYQLSLKLKMQTDRTMDKLRETDSVENGLDSPLDEIDNQSAISEIPAYKSANQELAGVLKNLRKLEQHIKVMTRVLFPEDEGSPDTSKEKQDYLQEIQRIKNELAGFQPIETPRDENWKQDETASVESDCEELSHAEFY</sequence>
<feature type="region of interest" description="Disordered" evidence="1">
    <location>
        <begin position="387"/>
        <end position="419"/>
    </location>
</feature>
<feature type="compositionally biased region" description="Basic and acidic residues" evidence="1">
    <location>
        <begin position="1128"/>
        <end position="1140"/>
    </location>
</feature>
<feature type="region of interest" description="Disordered" evidence="1">
    <location>
        <begin position="848"/>
        <end position="868"/>
    </location>
</feature>
<reference evidence="2" key="1">
    <citation type="journal article" date="2019" name="bioRxiv">
        <title>The Genome of the Zebra Mussel, Dreissena polymorpha: A Resource for Invasive Species Research.</title>
        <authorList>
            <person name="McCartney M.A."/>
            <person name="Auch B."/>
            <person name="Kono T."/>
            <person name="Mallez S."/>
            <person name="Zhang Y."/>
            <person name="Obille A."/>
            <person name="Becker A."/>
            <person name="Abrahante J.E."/>
            <person name="Garbe J."/>
            <person name="Badalamenti J.P."/>
            <person name="Herman A."/>
            <person name="Mangelson H."/>
            <person name="Liachko I."/>
            <person name="Sullivan S."/>
            <person name="Sone E.D."/>
            <person name="Koren S."/>
            <person name="Silverstein K.A.T."/>
            <person name="Beckman K.B."/>
            <person name="Gohl D.M."/>
        </authorList>
    </citation>
    <scope>NUCLEOTIDE SEQUENCE</scope>
    <source>
        <strain evidence="2">Duluth1</strain>
        <tissue evidence="2">Whole animal</tissue>
    </source>
</reference>